<evidence type="ECO:0000313" key="2">
    <source>
        <dbReference type="Proteomes" id="UP000030645"/>
    </source>
</evidence>
<proteinExistence type="predicted"/>
<protein>
    <submittedName>
        <fullName evidence="1">Uncharacterized protein</fullName>
    </submittedName>
</protein>
<sequence>MTPQSRRNLLHVVTIGERLEMELSTDEFRVLYYMEQSSVRVFASPLSALLTEFDCCNLNNEWNQKAGAIERKDGGPDEKQEVASFLGELISLKIEATASGGSSAPRLQFSCRWFLIFRSGRERRLMHLSCSFLRPCPYSLMFQLLLE</sequence>
<dbReference type="Proteomes" id="UP000030645">
    <property type="component" value="Unassembled WGS sequence"/>
</dbReference>
<name>W9RJQ3_9ROSA</name>
<keyword evidence="2" id="KW-1185">Reference proteome</keyword>
<gene>
    <name evidence="1" type="ORF">L484_017906</name>
</gene>
<evidence type="ECO:0000313" key="1">
    <source>
        <dbReference type="EMBL" id="EXB76905.1"/>
    </source>
</evidence>
<organism evidence="1 2">
    <name type="scientific">Morus notabilis</name>
    <dbReference type="NCBI Taxonomy" id="981085"/>
    <lineage>
        <taxon>Eukaryota</taxon>
        <taxon>Viridiplantae</taxon>
        <taxon>Streptophyta</taxon>
        <taxon>Embryophyta</taxon>
        <taxon>Tracheophyta</taxon>
        <taxon>Spermatophyta</taxon>
        <taxon>Magnoliopsida</taxon>
        <taxon>eudicotyledons</taxon>
        <taxon>Gunneridae</taxon>
        <taxon>Pentapetalae</taxon>
        <taxon>rosids</taxon>
        <taxon>fabids</taxon>
        <taxon>Rosales</taxon>
        <taxon>Moraceae</taxon>
        <taxon>Moreae</taxon>
        <taxon>Morus</taxon>
    </lineage>
</organism>
<reference evidence="2" key="1">
    <citation type="submission" date="2013-01" db="EMBL/GenBank/DDBJ databases">
        <title>Draft Genome Sequence of a Mulberry Tree, Morus notabilis C.K. Schneid.</title>
        <authorList>
            <person name="He N."/>
            <person name="Zhao S."/>
        </authorList>
    </citation>
    <scope>NUCLEOTIDE SEQUENCE</scope>
</reference>
<dbReference type="AlphaFoldDB" id="W9RJQ3"/>
<dbReference type="EMBL" id="KE344738">
    <property type="protein sequence ID" value="EXB76905.1"/>
    <property type="molecule type" value="Genomic_DNA"/>
</dbReference>
<accession>W9RJQ3</accession>